<name>A0ABU5KMU0_9BACL</name>
<accession>A0ABU5KMU0</accession>
<evidence type="ECO:0000313" key="2">
    <source>
        <dbReference type="Proteomes" id="UP001292084"/>
    </source>
</evidence>
<dbReference type="Proteomes" id="UP001292084">
    <property type="component" value="Unassembled WGS sequence"/>
</dbReference>
<organism evidence="1 2">
    <name type="scientific">Jeotgalibacillus haloalkalitolerans</name>
    <dbReference type="NCBI Taxonomy" id="3104292"/>
    <lineage>
        <taxon>Bacteria</taxon>
        <taxon>Bacillati</taxon>
        <taxon>Bacillota</taxon>
        <taxon>Bacilli</taxon>
        <taxon>Bacillales</taxon>
        <taxon>Caryophanaceae</taxon>
        <taxon>Jeotgalibacillus</taxon>
    </lineage>
</organism>
<proteinExistence type="predicted"/>
<protein>
    <submittedName>
        <fullName evidence="1">Uncharacterized protein</fullName>
    </submittedName>
</protein>
<dbReference type="EMBL" id="JAXQNN010000002">
    <property type="protein sequence ID" value="MDZ5712564.1"/>
    <property type="molecule type" value="Genomic_DNA"/>
</dbReference>
<sequence length="53" mass="6051">MKTVTEKALKNDDSLTVLSKEVYLKESKPWTNVRFFGGKHSENPTSITGIYNF</sequence>
<gene>
    <name evidence="1" type="ORF">UFB30_10000</name>
</gene>
<comment type="caution">
    <text evidence="1">The sequence shown here is derived from an EMBL/GenBank/DDBJ whole genome shotgun (WGS) entry which is preliminary data.</text>
</comment>
<reference evidence="1 2" key="1">
    <citation type="submission" date="2023-12" db="EMBL/GenBank/DDBJ databases">
        <title>Jeotgalibacillus haloalkaliphilus sp. nov., a novel salt-tolerant bacteria, isolated from the estuary of the Fenhe River into the Yellow River.</title>
        <authorList>
            <person name="Li Y."/>
        </authorList>
    </citation>
    <scope>NUCLEOTIDE SEQUENCE [LARGE SCALE GENOMIC DNA]</scope>
    <source>
        <strain evidence="1 2">HH7-29</strain>
    </source>
</reference>
<keyword evidence="2" id="KW-1185">Reference proteome</keyword>
<evidence type="ECO:0000313" key="1">
    <source>
        <dbReference type="EMBL" id="MDZ5712564.1"/>
    </source>
</evidence>